<dbReference type="GO" id="GO:0003677">
    <property type="term" value="F:DNA binding"/>
    <property type="evidence" value="ECO:0007669"/>
    <property type="project" value="UniProtKB-KW"/>
</dbReference>
<gene>
    <name evidence="4" type="ORF">UFOPK2766_00983</name>
</gene>
<feature type="region of interest" description="Disordered" evidence="2">
    <location>
        <begin position="1"/>
        <end position="29"/>
    </location>
</feature>
<dbReference type="Pfam" id="PF00440">
    <property type="entry name" value="TetR_N"/>
    <property type="match status" value="1"/>
</dbReference>
<organism evidence="4">
    <name type="scientific">freshwater metagenome</name>
    <dbReference type="NCBI Taxonomy" id="449393"/>
    <lineage>
        <taxon>unclassified sequences</taxon>
        <taxon>metagenomes</taxon>
        <taxon>ecological metagenomes</taxon>
    </lineage>
</organism>
<dbReference type="SUPFAM" id="SSF48498">
    <property type="entry name" value="Tetracyclin repressor-like, C-terminal domain"/>
    <property type="match status" value="1"/>
</dbReference>
<dbReference type="Gene3D" id="1.10.357.10">
    <property type="entry name" value="Tetracycline Repressor, domain 2"/>
    <property type="match status" value="1"/>
</dbReference>
<accession>A0A6J6SZU6</accession>
<sequence>MNDEKASDAAEGSDEPAESGPRGRERRSATAQAILDAAVEQALTLGTSEFRIEQVLIDSGASSSSLYHHFGSREKLFMAVQDELYLKLALNEDTRRLDDAFASATTEDFFHYLEQQIRRIVTDPENLPVRRARLTMVAEAIKRPELAAELLRFQSIMFDVICSIFEDAKRRELINPDLDSEAYVVWFHGMTLGRTITEMSFEETERWLAIAVPAALAPLRLQQ</sequence>
<dbReference type="PANTHER" id="PTHR30328">
    <property type="entry name" value="TRANSCRIPTIONAL REPRESSOR"/>
    <property type="match status" value="1"/>
</dbReference>
<evidence type="ECO:0000259" key="3">
    <source>
        <dbReference type="PROSITE" id="PS50977"/>
    </source>
</evidence>
<keyword evidence="1" id="KW-0238">DNA-binding</keyword>
<evidence type="ECO:0000256" key="1">
    <source>
        <dbReference type="ARBA" id="ARBA00023125"/>
    </source>
</evidence>
<dbReference type="SUPFAM" id="SSF46689">
    <property type="entry name" value="Homeodomain-like"/>
    <property type="match status" value="1"/>
</dbReference>
<evidence type="ECO:0000313" key="4">
    <source>
        <dbReference type="EMBL" id="CAB4740223.1"/>
    </source>
</evidence>
<evidence type="ECO:0000256" key="2">
    <source>
        <dbReference type="SAM" id="MobiDB-lite"/>
    </source>
</evidence>
<dbReference type="PROSITE" id="PS50977">
    <property type="entry name" value="HTH_TETR_2"/>
    <property type="match status" value="1"/>
</dbReference>
<dbReference type="Gene3D" id="1.10.10.60">
    <property type="entry name" value="Homeodomain-like"/>
    <property type="match status" value="1"/>
</dbReference>
<protein>
    <submittedName>
        <fullName evidence="4">Unannotated protein</fullName>
    </submittedName>
</protein>
<dbReference type="EMBL" id="CAEZYU010000037">
    <property type="protein sequence ID" value="CAB4740223.1"/>
    <property type="molecule type" value="Genomic_DNA"/>
</dbReference>
<name>A0A6J6SZU6_9ZZZZ</name>
<dbReference type="PANTHER" id="PTHR30328:SF54">
    <property type="entry name" value="HTH-TYPE TRANSCRIPTIONAL REPRESSOR SCO4008"/>
    <property type="match status" value="1"/>
</dbReference>
<dbReference type="InterPro" id="IPR009057">
    <property type="entry name" value="Homeodomain-like_sf"/>
</dbReference>
<dbReference type="InterPro" id="IPR001647">
    <property type="entry name" value="HTH_TetR"/>
</dbReference>
<dbReference type="InterPro" id="IPR036271">
    <property type="entry name" value="Tet_transcr_reg_TetR-rel_C_sf"/>
</dbReference>
<reference evidence="4" key="1">
    <citation type="submission" date="2020-05" db="EMBL/GenBank/DDBJ databases">
        <authorList>
            <person name="Chiriac C."/>
            <person name="Salcher M."/>
            <person name="Ghai R."/>
            <person name="Kavagutti S V."/>
        </authorList>
    </citation>
    <scope>NUCLEOTIDE SEQUENCE</scope>
</reference>
<dbReference type="AlphaFoldDB" id="A0A6J6SZU6"/>
<feature type="domain" description="HTH tetR-type" evidence="3">
    <location>
        <begin position="28"/>
        <end position="88"/>
    </location>
</feature>
<dbReference type="InterPro" id="IPR050109">
    <property type="entry name" value="HTH-type_TetR-like_transc_reg"/>
</dbReference>
<proteinExistence type="predicted"/>